<dbReference type="Proteomes" id="UP000002294">
    <property type="component" value="Chromosome"/>
</dbReference>
<feature type="transmembrane region" description="Helical" evidence="7">
    <location>
        <begin position="330"/>
        <end position="353"/>
    </location>
</feature>
<evidence type="ECO:0000256" key="5">
    <source>
        <dbReference type="ARBA" id="ARBA00022989"/>
    </source>
</evidence>
<dbReference type="Gene3D" id="1.20.1250.20">
    <property type="entry name" value="MFS general substrate transporter like domains"/>
    <property type="match status" value="1"/>
</dbReference>
<feature type="transmembrane region" description="Helical" evidence="7">
    <location>
        <begin position="51"/>
        <end position="69"/>
    </location>
</feature>
<dbReference type="HOGENOM" id="CLU_001265_61_1_9"/>
<evidence type="ECO:0000256" key="1">
    <source>
        <dbReference type="ARBA" id="ARBA00004651"/>
    </source>
</evidence>
<keyword evidence="10" id="KW-1185">Reference proteome</keyword>
<dbReference type="GO" id="GO:0005886">
    <property type="term" value="C:plasma membrane"/>
    <property type="evidence" value="ECO:0007669"/>
    <property type="project" value="UniProtKB-SubCell"/>
</dbReference>
<organism evidence="9 10">
    <name type="scientific">Anaerococcus prevotii (strain ATCC 9321 / DSM 20548 / JCM 6508 / NCTC 11806 / PC1)</name>
    <name type="common">Peptostreptococcus prevotii</name>
    <name type="synonym">Peptococcus prevotii</name>
    <dbReference type="NCBI Taxonomy" id="525919"/>
    <lineage>
        <taxon>Bacteria</taxon>
        <taxon>Bacillati</taxon>
        <taxon>Bacillota</taxon>
        <taxon>Tissierellia</taxon>
        <taxon>Tissierellales</taxon>
        <taxon>Peptoniphilaceae</taxon>
        <taxon>Anaerococcus</taxon>
    </lineage>
</organism>
<comment type="subcellular location">
    <subcellularLocation>
        <location evidence="1">Cell membrane</location>
        <topology evidence="1">Multi-pass membrane protein</topology>
    </subcellularLocation>
</comment>
<dbReference type="PROSITE" id="PS50850">
    <property type="entry name" value="MFS"/>
    <property type="match status" value="1"/>
</dbReference>
<dbReference type="STRING" id="525919.Apre_1113"/>
<sequence length="383" mass="41529">MEKEKIYWPNFILLLSVTFMAIISELIPSGILPELTEGLRISETQAGNLLGFYAIASAIFSIPLISATVGFSRKKLLLALLMGFALGNFLVGISTTYGIALLGRMIGGICAGILWPMVASFGMKLTDKAHKGFAVAFIMSGTTFGMSLGLPIFTAIGRNISWRAEFFAVSLVIFLIGILIYFILPEVSGEIRDRTNSPFTLIRNKGVLIVMLLTSLAAIANYGVYTYTTNLIRAIDYTRGIGFAQVLFGLGSIISVIIAAKVIDRHIRSLTIFMFGSALLSLIIFAFFASYSLFCDMAFLLRGIGFGALVSLFQTAVARQVRENASAVATSLQSASFNFSIMLASSLAGSLLTNYSVKFMLSFMCLVLVVGIFVAFLSKKTLY</sequence>
<dbReference type="SUPFAM" id="SSF103473">
    <property type="entry name" value="MFS general substrate transporter"/>
    <property type="match status" value="1"/>
</dbReference>
<feature type="transmembrane region" description="Helical" evidence="7">
    <location>
        <begin position="299"/>
        <end position="318"/>
    </location>
</feature>
<dbReference type="EMBL" id="CP001708">
    <property type="protein sequence ID" value="ACV29140.1"/>
    <property type="molecule type" value="Genomic_DNA"/>
</dbReference>
<gene>
    <name evidence="9" type="ordered locus">Apre_1113</name>
</gene>
<dbReference type="eggNOG" id="COG2814">
    <property type="taxonomic scope" value="Bacteria"/>
</dbReference>
<feature type="domain" description="Major facilitator superfamily (MFS) profile" evidence="8">
    <location>
        <begin position="10"/>
        <end position="382"/>
    </location>
</feature>
<protein>
    <submittedName>
        <fullName evidence="9">Major facilitator superfamily MFS_1</fullName>
    </submittedName>
</protein>
<keyword evidence="2" id="KW-0813">Transport</keyword>
<dbReference type="PANTHER" id="PTHR43124:SF3">
    <property type="entry name" value="CHLORAMPHENICOL EFFLUX PUMP RV0191"/>
    <property type="match status" value="1"/>
</dbReference>
<name>C7RD77_ANAPD</name>
<keyword evidence="5 7" id="KW-1133">Transmembrane helix</keyword>
<keyword evidence="6 7" id="KW-0472">Membrane</keyword>
<dbReference type="InterPro" id="IPR011701">
    <property type="entry name" value="MFS"/>
</dbReference>
<dbReference type="Pfam" id="PF07690">
    <property type="entry name" value="MFS_1"/>
    <property type="match status" value="1"/>
</dbReference>
<accession>C7RD77</accession>
<dbReference type="InterPro" id="IPR050189">
    <property type="entry name" value="MFS_Efflux_Transporters"/>
</dbReference>
<feature type="transmembrane region" description="Helical" evidence="7">
    <location>
        <begin position="12"/>
        <end position="31"/>
    </location>
</feature>
<dbReference type="PANTHER" id="PTHR43124">
    <property type="entry name" value="PURINE EFFLUX PUMP PBUE"/>
    <property type="match status" value="1"/>
</dbReference>
<feature type="transmembrane region" description="Helical" evidence="7">
    <location>
        <begin position="166"/>
        <end position="184"/>
    </location>
</feature>
<evidence type="ECO:0000259" key="8">
    <source>
        <dbReference type="PROSITE" id="PS50850"/>
    </source>
</evidence>
<evidence type="ECO:0000313" key="10">
    <source>
        <dbReference type="Proteomes" id="UP000002294"/>
    </source>
</evidence>
<feature type="transmembrane region" description="Helical" evidence="7">
    <location>
        <begin position="237"/>
        <end position="260"/>
    </location>
</feature>
<feature type="transmembrane region" description="Helical" evidence="7">
    <location>
        <begin position="133"/>
        <end position="154"/>
    </location>
</feature>
<dbReference type="KEGG" id="apr:Apre_1113"/>
<feature type="transmembrane region" description="Helical" evidence="7">
    <location>
        <begin position="359"/>
        <end position="377"/>
    </location>
</feature>
<evidence type="ECO:0000256" key="4">
    <source>
        <dbReference type="ARBA" id="ARBA00022692"/>
    </source>
</evidence>
<evidence type="ECO:0000256" key="7">
    <source>
        <dbReference type="SAM" id="Phobius"/>
    </source>
</evidence>
<keyword evidence="3" id="KW-1003">Cell membrane</keyword>
<evidence type="ECO:0000256" key="6">
    <source>
        <dbReference type="ARBA" id="ARBA00023136"/>
    </source>
</evidence>
<keyword evidence="4 7" id="KW-0812">Transmembrane</keyword>
<dbReference type="CDD" id="cd17324">
    <property type="entry name" value="MFS_NepI_like"/>
    <property type="match status" value="1"/>
</dbReference>
<dbReference type="InterPro" id="IPR020846">
    <property type="entry name" value="MFS_dom"/>
</dbReference>
<feature type="transmembrane region" description="Helical" evidence="7">
    <location>
        <begin position="101"/>
        <end position="121"/>
    </location>
</feature>
<reference evidence="9 10" key="1">
    <citation type="journal article" date="2009" name="Stand. Genomic Sci.">
        <title>Complete genome sequence of Anaerococcus prevotii type strain (PC1).</title>
        <authorList>
            <person name="Labutti K."/>
            <person name="Pukall R."/>
            <person name="Steenblock K."/>
            <person name="Glavina Del Rio T."/>
            <person name="Tice H."/>
            <person name="Copeland A."/>
            <person name="Cheng J.F."/>
            <person name="Lucas S."/>
            <person name="Chen F."/>
            <person name="Nolan M."/>
            <person name="Bruce D."/>
            <person name="Goodwin L."/>
            <person name="Pitluck S."/>
            <person name="Ivanova N."/>
            <person name="Mavromatis K."/>
            <person name="Ovchinnikova G."/>
            <person name="Pati A."/>
            <person name="Chen A."/>
            <person name="Palaniappan K."/>
            <person name="Land M."/>
            <person name="Hauser L."/>
            <person name="Chang Y.J."/>
            <person name="Jeffries C.D."/>
            <person name="Chain P."/>
            <person name="Saunders E."/>
            <person name="Brettin T."/>
            <person name="Detter J.C."/>
            <person name="Han C."/>
            <person name="Goker M."/>
            <person name="Bristow J."/>
            <person name="Eisen J.A."/>
            <person name="Markowitz V."/>
            <person name="Hugenholtz P."/>
            <person name="Kyrpides N.C."/>
            <person name="Klenk H.P."/>
            <person name="Lapidus A."/>
        </authorList>
    </citation>
    <scope>NUCLEOTIDE SEQUENCE [LARGE SCALE GENOMIC DNA]</scope>
    <source>
        <strain evidence="10">ATCC 9321 / DSM 20548 / JCM 6508 / NCTC 11806 / PC1</strain>
    </source>
</reference>
<feature type="transmembrane region" description="Helical" evidence="7">
    <location>
        <begin position="272"/>
        <end position="293"/>
    </location>
</feature>
<proteinExistence type="predicted"/>
<dbReference type="GO" id="GO:0022857">
    <property type="term" value="F:transmembrane transporter activity"/>
    <property type="evidence" value="ECO:0007669"/>
    <property type="project" value="InterPro"/>
</dbReference>
<evidence type="ECO:0000313" key="9">
    <source>
        <dbReference type="EMBL" id="ACV29140.1"/>
    </source>
</evidence>
<feature type="transmembrane region" description="Helical" evidence="7">
    <location>
        <begin position="76"/>
        <end position="95"/>
    </location>
</feature>
<evidence type="ECO:0000256" key="3">
    <source>
        <dbReference type="ARBA" id="ARBA00022475"/>
    </source>
</evidence>
<evidence type="ECO:0000256" key="2">
    <source>
        <dbReference type="ARBA" id="ARBA00022448"/>
    </source>
</evidence>
<dbReference type="AlphaFoldDB" id="C7RD77"/>
<dbReference type="InterPro" id="IPR036259">
    <property type="entry name" value="MFS_trans_sf"/>
</dbReference>
<feature type="transmembrane region" description="Helical" evidence="7">
    <location>
        <begin position="205"/>
        <end position="225"/>
    </location>
</feature>